<organism evidence="2 3">
    <name type="scientific">Rhizoclosmatium globosum</name>
    <dbReference type="NCBI Taxonomy" id="329046"/>
    <lineage>
        <taxon>Eukaryota</taxon>
        <taxon>Fungi</taxon>
        <taxon>Fungi incertae sedis</taxon>
        <taxon>Chytridiomycota</taxon>
        <taxon>Chytridiomycota incertae sedis</taxon>
        <taxon>Chytridiomycetes</taxon>
        <taxon>Chytridiales</taxon>
        <taxon>Chytriomycetaceae</taxon>
        <taxon>Rhizoclosmatium</taxon>
    </lineage>
</organism>
<dbReference type="EMBL" id="MCGO01000018">
    <property type="protein sequence ID" value="ORY45949.1"/>
    <property type="molecule type" value="Genomic_DNA"/>
</dbReference>
<name>A0A1Y2CFY1_9FUNG</name>
<dbReference type="AlphaFoldDB" id="A0A1Y2CFY1"/>
<feature type="compositionally biased region" description="Polar residues" evidence="1">
    <location>
        <begin position="32"/>
        <end position="48"/>
    </location>
</feature>
<reference evidence="2 3" key="1">
    <citation type="submission" date="2016-07" db="EMBL/GenBank/DDBJ databases">
        <title>Pervasive Adenine N6-methylation of Active Genes in Fungi.</title>
        <authorList>
            <consortium name="DOE Joint Genome Institute"/>
            <person name="Mondo S.J."/>
            <person name="Dannebaum R.O."/>
            <person name="Kuo R.C."/>
            <person name="Labutti K."/>
            <person name="Haridas S."/>
            <person name="Kuo A."/>
            <person name="Salamov A."/>
            <person name="Ahrendt S.R."/>
            <person name="Lipzen A."/>
            <person name="Sullivan W."/>
            <person name="Andreopoulos W.B."/>
            <person name="Clum A."/>
            <person name="Lindquist E."/>
            <person name="Daum C."/>
            <person name="Ramamoorthy G.K."/>
            <person name="Gryganskyi A."/>
            <person name="Culley D."/>
            <person name="Magnuson J.K."/>
            <person name="James T.Y."/>
            <person name="O'Malley M.A."/>
            <person name="Stajich J.E."/>
            <person name="Spatafora J.W."/>
            <person name="Visel A."/>
            <person name="Grigoriev I.V."/>
        </authorList>
    </citation>
    <scope>NUCLEOTIDE SEQUENCE [LARGE SCALE GENOMIC DNA]</scope>
    <source>
        <strain evidence="2 3">JEL800</strain>
    </source>
</reference>
<proteinExistence type="predicted"/>
<evidence type="ECO:0000256" key="1">
    <source>
        <dbReference type="SAM" id="MobiDB-lite"/>
    </source>
</evidence>
<evidence type="ECO:0000313" key="2">
    <source>
        <dbReference type="EMBL" id="ORY45949.1"/>
    </source>
</evidence>
<keyword evidence="3" id="KW-1185">Reference proteome</keyword>
<feature type="region of interest" description="Disordered" evidence="1">
    <location>
        <begin position="29"/>
        <end position="48"/>
    </location>
</feature>
<accession>A0A1Y2CFY1</accession>
<protein>
    <submittedName>
        <fullName evidence="2">Uncharacterized protein</fullName>
    </submittedName>
</protein>
<comment type="caution">
    <text evidence="2">The sequence shown here is derived from an EMBL/GenBank/DDBJ whole genome shotgun (WGS) entry which is preliminary data.</text>
</comment>
<gene>
    <name evidence="2" type="ORF">BCR33DRAFT_715973</name>
</gene>
<dbReference type="Proteomes" id="UP000193642">
    <property type="component" value="Unassembled WGS sequence"/>
</dbReference>
<sequence length="73" mass="8268">MRMHGPYGELEKAGILSLSRVLHTFHVRPNDLGSSRAEQTPIQSTNAAEPSFQFHELCHNTESSLLEDFQMEL</sequence>
<evidence type="ECO:0000313" key="3">
    <source>
        <dbReference type="Proteomes" id="UP000193642"/>
    </source>
</evidence>